<dbReference type="PIRSF" id="PIRSF015626">
    <property type="entry name" value="FdhD"/>
    <property type="match status" value="1"/>
</dbReference>
<dbReference type="STRING" id="1123382.SAMN02745221_01180"/>
<organism evidence="3 4">
    <name type="scientific">Thermosyntropha lipolytica DSM 11003</name>
    <dbReference type="NCBI Taxonomy" id="1123382"/>
    <lineage>
        <taxon>Bacteria</taxon>
        <taxon>Bacillati</taxon>
        <taxon>Bacillota</taxon>
        <taxon>Clostridia</taxon>
        <taxon>Eubacteriales</taxon>
        <taxon>Syntrophomonadaceae</taxon>
        <taxon>Thermosyntropha</taxon>
    </lineage>
</organism>
<dbReference type="EMBL" id="FQWY01000016">
    <property type="protein sequence ID" value="SHG87822.1"/>
    <property type="molecule type" value="Genomic_DNA"/>
</dbReference>
<name>A0A1M5NED2_9FIRM</name>
<dbReference type="SUPFAM" id="SSF53927">
    <property type="entry name" value="Cytidine deaminase-like"/>
    <property type="match status" value="1"/>
</dbReference>
<evidence type="ECO:0000256" key="2">
    <source>
        <dbReference type="ARBA" id="ARBA00023150"/>
    </source>
</evidence>
<evidence type="ECO:0000313" key="3">
    <source>
        <dbReference type="EMBL" id="SHG87822.1"/>
    </source>
</evidence>
<keyword evidence="1" id="KW-0963">Cytoplasm</keyword>
<dbReference type="RefSeq" id="WP_073091502.1">
    <property type="nucleotide sequence ID" value="NZ_FQWY01000016.1"/>
</dbReference>
<dbReference type="PANTHER" id="PTHR30592">
    <property type="entry name" value="FORMATE DEHYDROGENASE"/>
    <property type="match status" value="1"/>
</dbReference>
<evidence type="ECO:0000313" key="4">
    <source>
        <dbReference type="Proteomes" id="UP000242329"/>
    </source>
</evidence>
<reference evidence="4" key="1">
    <citation type="submission" date="2016-11" db="EMBL/GenBank/DDBJ databases">
        <authorList>
            <person name="Varghese N."/>
            <person name="Submissions S."/>
        </authorList>
    </citation>
    <scope>NUCLEOTIDE SEQUENCE [LARGE SCALE GENOMIC DNA]</scope>
    <source>
        <strain evidence="4">DSM 11003</strain>
    </source>
</reference>
<dbReference type="GO" id="GO:0006777">
    <property type="term" value="P:Mo-molybdopterin cofactor biosynthetic process"/>
    <property type="evidence" value="ECO:0007669"/>
    <property type="project" value="UniProtKB-KW"/>
</dbReference>
<keyword evidence="2" id="KW-0501">Molybdenum cofactor biosynthesis</keyword>
<dbReference type="OrthoDB" id="9782042at2"/>
<evidence type="ECO:0000256" key="1">
    <source>
        <dbReference type="ARBA" id="ARBA00022490"/>
    </source>
</evidence>
<dbReference type="PANTHER" id="PTHR30592:SF1">
    <property type="entry name" value="SULFUR CARRIER PROTEIN FDHD"/>
    <property type="match status" value="1"/>
</dbReference>
<dbReference type="Pfam" id="PF02634">
    <property type="entry name" value="FdhD-NarQ"/>
    <property type="match status" value="1"/>
</dbReference>
<dbReference type="Proteomes" id="UP000242329">
    <property type="component" value="Unassembled WGS sequence"/>
</dbReference>
<dbReference type="GO" id="GO:0016783">
    <property type="term" value="F:sulfurtransferase activity"/>
    <property type="evidence" value="ECO:0007669"/>
    <property type="project" value="InterPro"/>
</dbReference>
<protein>
    <submittedName>
        <fullName evidence="3">FdhD protein</fullName>
    </submittedName>
</protein>
<gene>
    <name evidence="3" type="ORF">SAMN02745221_01180</name>
</gene>
<dbReference type="AlphaFoldDB" id="A0A1M5NED2"/>
<keyword evidence="4" id="KW-1185">Reference proteome</keyword>
<accession>A0A1M5NED2</accession>
<proteinExistence type="predicted"/>
<dbReference type="Gene3D" id="3.10.20.10">
    <property type="match status" value="1"/>
</dbReference>
<dbReference type="Gene3D" id="3.40.140.10">
    <property type="entry name" value="Cytidine Deaminase, domain 2"/>
    <property type="match status" value="1"/>
</dbReference>
<sequence length="245" mass="28182">MLEKEQYLDNKTICRTIKRYRRGKGLKEEEDYIICENGYKVWVDNHFYGSFYCTPEYLEELVIGNLAINGKIKNCREINDIIINNDEIKVFLNNSSFIPGPDNNRKGADFFVYAEDILGLMEKHLQISELHKMTGAVHVMSIADKDSILVTREDVGRHNAVDKVYGYCLQKGISLEDKLLLSSGRITHEICYKAFNMGLKFLVSRAAVTSMAVEFALAHDMTVIGFTREERFNIYTGTRRVKLKN</sequence>
<dbReference type="InterPro" id="IPR016193">
    <property type="entry name" value="Cytidine_deaminase-like"/>
</dbReference>
<dbReference type="InterPro" id="IPR003786">
    <property type="entry name" value="FdhD"/>
</dbReference>